<dbReference type="AlphaFoldDB" id="A0A5B8A5B6"/>
<dbReference type="KEGG" id="hyj:FHG12_00635"/>
<dbReference type="EMBL" id="CP040896">
    <property type="protein sequence ID" value="QDA62409.1"/>
    <property type="molecule type" value="Genomic_DNA"/>
</dbReference>
<dbReference type="InterPro" id="IPR013783">
    <property type="entry name" value="Ig-like_fold"/>
</dbReference>
<dbReference type="SUPFAM" id="SSF81296">
    <property type="entry name" value="E set domains"/>
    <property type="match status" value="1"/>
</dbReference>
<sequence>MGPAAWAQVVTTQPSPFRDTDQVTITFDATKGNAGLAAYAGDVYIWTGVITNLSANNSDWKHVKGTSFGAPIAEEKMTPLGNHKYSITFTPRSYYPGLASSTEKVLKLAMVFRGAAGTPEGKGDGNSDILVDVAQDQFNLSFTSPAGAGPFYVTQNASLTVTGTASTAADLALFLNGTQVAQQANATSITANVPITQAGASTLRLTATSGATTASTEIQVLTRPTVVEAPLPAGAKKDGITYLAGGTSAILSLSAPNKQFVYAIGEFNNWQQSDAYFMKHTAERTPEGDRWWIQLDNLTPGQEYAYQYLVDGQLRIADPYTEKILSPTDDQYINTATYTVYPNLKAYPTGKTTGNVSVLQTNQAAYQWQVTNFQRPTRKDLVIYELLIRDFVARHDYKTLTDTLNYIQRLGINAIELMPINEFEGNESWGYNPSFFFAPDKYYGTKDDLKHFIDECHRRGIAVILDMVLNHSFGQSPMVQLYFDGSKPTASSPWFNVDAKHPYNVGYDFNHESAYTKYFTKQVMSFWLQEYKIDGYRFDLAGGFSQRQTTEATYGTYDQSRIDIWKDYYQHLMSVDAKSYPILEHFPENSEGKVLADYGFMLWGNLNYNYNEATMGYVSTSDLSSGYYGQRGWAQPNLITYMESHDEERLTFKNITYGNATAPPYNVKDPKTSLTRDAMAAAFFFTVPGPKLVWQFGELGYDFTINRCTDGTVNNDCRLSNKPIRWDYQQDANRKYLFNVYRSLIELKKTQPVFENPVTYTQQLTGAAKSIHLSDADLSVTIIGNFDVTATAINPAFQSTGTWYDYLTDGTLNVTDATAQITLQPGEFRVLTSKKINRAAGVTLPNKRSADAASLQLLAVPNPAGSAAILHYELTAASPVTVTVQNLLGATVRTVPVTRQGAGQHDLTLPVSELSNGVYLIRLNAGNRQQTTRLIVQH</sequence>
<dbReference type="InterPro" id="IPR026444">
    <property type="entry name" value="Secre_tail"/>
</dbReference>
<dbReference type="OrthoDB" id="9761875at2"/>
<dbReference type="Proteomes" id="UP000305398">
    <property type="component" value="Chromosome"/>
</dbReference>
<organism evidence="3 4">
    <name type="scientific">Hymenobacter jejuensis</name>
    <dbReference type="NCBI Taxonomy" id="2502781"/>
    <lineage>
        <taxon>Bacteria</taxon>
        <taxon>Pseudomonadati</taxon>
        <taxon>Bacteroidota</taxon>
        <taxon>Cytophagia</taxon>
        <taxon>Cytophagales</taxon>
        <taxon>Hymenobacteraceae</taxon>
        <taxon>Hymenobacter</taxon>
    </lineage>
</organism>
<reference evidence="3 4" key="1">
    <citation type="submission" date="2019-06" db="EMBL/GenBank/DDBJ databases">
        <authorList>
            <person name="Srinivasan S."/>
        </authorList>
    </citation>
    <scope>NUCLEOTIDE SEQUENCE [LARGE SCALE GENOMIC DNA]</scope>
    <source>
        <strain evidence="3 4">17J68-5</strain>
    </source>
</reference>
<gene>
    <name evidence="3" type="ORF">FHG12_00635</name>
</gene>
<evidence type="ECO:0000259" key="2">
    <source>
        <dbReference type="SMART" id="SM00642"/>
    </source>
</evidence>
<dbReference type="SMART" id="SM00642">
    <property type="entry name" value="Aamy"/>
    <property type="match status" value="1"/>
</dbReference>
<dbReference type="Pfam" id="PF18962">
    <property type="entry name" value="Por_Secre_tail"/>
    <property type="match status" value="1"/>
</dbReference>
<dbReference type="Gene3D" id="3.20.20.80">
    <property type="entry name" value="Glycosidases"/>
    <property type="match status" value="1"/>
</dbReference>
<dbReference type="Pfam" id="PF00128">
    <property type="entry name" value="Alpha-amylase"/>
    <property type="match status" value="1"/>
</dbReference>
<dbReference type="GO" id="GO:0005975">
    <property type="term" value="P:carbohydrate metabolic process"/>
    <property type="evidence" value="ECO:0007669"/>
    <property type="project" value="InterPro"/>
</dbReference>
<evidence type="ECO:0000313" key="3">
    <source>
        <dbReference type="EMBL" id="QDA62409.1"/>
    </source>
</evidence>
<keyword evidence="4" id="KW-1185">Reference proteome</keyword>
<dbReference type="PANTHER" id="PTHR43002">
    <property type="entry name" value="GLYCOGEN DEBRANCHING ENZYME"/>
    <property type="match status" value="1"/>
</dbReference>
<dbReference type="NCBIfam" id="TIGR04183">
    <property type="entry name" value="Por_Secre_tail"/>
    <property type="match status" value="1"/>
</dbReference>
<evidence type="ECO:0000256" key="1">
    <source>
        <dbReference type="ARBA" id="ARBA00008061"/>
    </source>
</evidence>
<dbReference type="InterPro" id="IPR017853">
    <property type="entry name" value="GH"/>
</dbReference>
<dbReference type="InterPro" id="IPR006047">
    <property type="entry name" value="GH13_cat_dom"/>
</dbReference>
<comment type="similarity">
    <text evidence="1">Belongs to the glycosyl hydrolase 13 family.</text>
</comment>
<dbReference type="CDD" id="cd11350">
    <property type="entry name" value="AmyAc_4"/>
    <property type="match status" value="1"/>
</dbReference>
<evidence type="ECO:0000313" key="4">
    <source>
        <dbReference type="Proteomes" id="UP000305398"/>
    </source>
</evidence>
<proteinExistence type="inferred from homology"/>
<protein>
    <submittedName>
        <fullName evidence="3">T9SS type A sorting domain-containing protein</fullName>
    </submittedName>
</protein>
<dbReference type="InterPro" id="IPR014756">
    <property type="entry name" value="Ig_E-set"/>
</dbReference>
<feature type="domain" description="Glycosyl hydrolase family 13 catalytic" evidence="2">
    <location>
        <begin position="385"/>
        <end position="748"/>
    </location>
</feature>
<name>A0A5B8A5B6_9BACT</name>
<dbReference type="Gene3D" id="2.60.40.10">
    <property type="entry name" value="Immunoglobulins"/>
    <property type="match status" value="1"/>
</dbReference>
<accession>A0A5B8A5B6</accession>
<dbReference type="SUPFAM" id="SSF51445">
    <property type="entry name" value="(Trans)glycosidases"/>
    <property type="match status" value="1"/>
</dbReference>